<name>A0AAJ2H3E8_9HYPH</name>
<dbReference type="EMBL" id="JAVLSF010000880">
    <property type="protein sequence ID" value="MDR9778497.1"/>
    <property type="molecule type" value="Genomic_DNA"/>
</dbReference>
<sequence length="132" mass="15638">IYGSVQLIDETGKFKQKKQLSYKEYGFDEIFLNRFTLYAPTQMHKTKEFLMLGGFNEQTKLEDWDLLLRLAKANKKIVCLPDMLAYYRIHPSNTYSQHDLMLTELLKILQPYHGEPLFHQAKLNILKINKLK</sequence>
<dbReference type="RefSeq" id="WP_310866545.1">
    <property type="nucleotide sequence ID" value="NZ_JAVLSF010000880.1"/>
</dbReference>
<accession>A0AAJ2H3E8</accession>
<evidence type="ECO:0000313" key="1">
    <source>
        <dbReference type="EMBL" id="MDR9778497.1"/>
    </source>
</evidence>
<evidence type="ECO:0008006" key="3">
    <source>
        <dbReference type="Google" id="ProtNLM"/>
    </source>
</evidence>
<reference evidence="1" key="1">
    <citation type="submission" date="2023-04" db="EMBL/GenBank/DDBJ databases">
        <title>Genomic characterization of faba bean (Vicia faba) microsymbionts in Mexican soils.</title>
        <authorList>
            <person name="Rivera Orduna F.N."/>
            <person name="Guevara-Luna J."/>
            <person name="Yan J."/>
            <person name="Arroyo-Herrera I."/>
            <person name="Li Y."/>
            <person name="Vasquez-Murrieta M.S."/>
            <person name="Wang E.T."/>
        </authorList>
    </citation>
    <scope>NUCLEOTIDE SEQUENCE</scope>
    <source>
        <strain evidence="1">CH26</strain>
    </source>
</reference>
<dbReference type="Proteomes" id="UP001268610">
    <property type="component" value="Unassembled WGS sequence"/>
</dbReference>
<dbReference type="SUPFAM" id="SSF53448">
    <property type="entry name" value="Nucleotide-diphospho-sugar transferases"/>
    <property type="match status" value="1"/>
</dbReference>
<feature type="non-terminal residue" evidence="1">
    <location>
        <position position="132"/>
    </location>
</feature>
<protein>
    <recommendedName>
        <fullName evidence="3">Glycosyl transferase family 2</fullName>
    </recommendedName>
</protein>
<dbReference type="InterPro" id="IPR029044">
    <property type="entry name" value="Nucleotide-diphossugar_trans"/>
</dbReference>
<organism evidence="1 2">
    <name type="scientific">Rhizobium hidalgonense</name>
    <dbReference type="NCBI Taxonomy" id="1538159"/>
    <lineage>
        <taxon>Bacteria</taxon>
        <taxon>Pseudomonadati</taxon>
        <taxon>Pseudomonadota</taxon>
        <taxon>Alphaproteobacteria</taxon>
        <taxon>Hyphomicrobiales</taxon>
        <taxon>Rhizobiaceae</taxon>
        <taxon>Rhizobium/Agrobacterium group</taxon>
        <taxon>Rhizobium</taxon>
    </lineage>
</organism>
<comment type="caution">
    <text evidence="1">The sequence shown here is derived from an EMBL/GenBank/DDBJ whole genome shotgun (WGS) entry which is preliminary data.</text>
</comment>
<dbReference type="Gene3D" id="3.90.550.10">
    <property type="entry name" value="Spore Coat Polysaccharide Biosynthesis Protein SpsA, Chain A"/>
    <property type="match status" value="1"/>
</dbReference>
<dbReference type="AlphaFoldDB" id="A0AAJ2H3E8"/>
<gene>
    <name evidence="1" type="ORF">RJJ65_38810</name>
</gene>
<feature type="non-terminal residue" evidence="1">
    <location>
        <position position="1"/>
    </location>
</feature>
<proteinExistence type="predicted"/>
<evidence type="ECO:0000313" key="2">
    <source>
        <dbReference type="Proteomes" id="UP001268610"/>
    </source>
</evidence>